<proteinExistence type="inferred from homology"/>
<evidence type="ECO:0000256" key="10">
    <source>
        <dbReference type="PIRSR" id="PIRSR604385-3"/>
    </source>
</evidence>
<dbReference type="SUPFAM" id="SSF55811">
    <property type="entry name" value="Nudix"/>
    <property type="match status" value="1"/>
</dbReference>
<name>A0A6N4SML2_CYTH3</name>
<dbReference type="EMBL" id="CP000383">
    <property type="protein sequence ID" value="ABG57511.1"/>
    <property type="molecule type" value="Genomic_DNA"/>
</dbReference>
<dbReference type="NCBIfam" id="TIGR00052">
    <property type="entry name" value="nudix-type nucleoside diphosphatase, YffH/AdpP family"/>
    <property type="match status" value="1"/>
</dbReference>
<dbReference type="GO" id="GO:0006753">
    <property type="term" value="P:nucleoside phosphate metabolic process"/>
    <property type="evidence" value="ECO:0007669"/>
    <property type="project" value="TreeGrafter"/>
</dbReference>
<comment type="catalytic activity">
    <reaction evidence="1">
        <text>GDP-alpha-D-mannose + H2O = alpha-D-mannose 1-phosphate + GMP + 2 H(+)</text>
        <dbReference type="Rhea" id="RHEA:27978"/>
        <dbReference type="ChEBI" id="CHEBI:15377"/>
        <dbReference type="ChEBI" id="CHEBI:15378"/>
        <dbReference type="ChEBI" id="CHEBI:57527"/>
        <dbReference type="ChEBI" id="CHEBI:58115"/>
        <dbReference type="ChEBI" id="CHEBI:58409"/>
    </reaction>
</comment>
<accession>A0A6N4SML2</accession>
<dbReference type="AlphaFoldDB" id="A0A6N4SML2"/>
<evidence type="ECO:0000313" key="13">
    <source>
        <dbReference type="Proteomes" id="UP000001822"/>
    </source>
</evidence>
<dbReference type="PANTHER" id="PTHR11839:SF18">
    <property type="entry name" value="NUDIX HYDROLASE DOMAIN-CONTAINING PROTEIN"/>
    <property type="match status" value="1"/>
</dbReference>
<feature type="domain" description="Nudix hydrolase" evidence="11">
    <location>
        <begin position="43"/>
        <end position="182"/>
    </location>
</feature>
<evidence type="ECO:0000256" key="5">
    <source>
        <dbReference type="ARBA" id="ARBA00016377"/>
    </source>
</evidence>
<dbReference type="InterPro" id="IPR000086">
    <property type="entry name" value="NUDIX_hydrolase_dom"/>
</dbReference>
<dbReference type="OrthoDB" id="1523642at2"/>
<reference evidence="12 13" key="1">
    <citation type="journal article" date="2007" name="Appl. Environ. Microbiol.">
        <title>Genome sequence of the cellulolytic gliding bacterium Cytophaga hutchinsonii.</title>
        <authorList>
            <person name="Xie G."/>
            <person name="Bruce D.C."/>
            <person name="Challacombe J.F."/>
            <person name="Chertkov O."/>
            <person name="Detter J.C."/>
            <person name="Gilna P."/>
            <person name="Han C.S."/>
            <person name="Lucas S."/>
            <person name="Misra M."/>
            <person name="Myers G.L."/>
            <person name="Richardson P."/>
            <person name="Tapia R."/>
            <person name="Thayer N."/>
            <person name="Thompson L.S."/>
            <person name="Brettin T.S."/>
            <person name="Henrissat B."/>
            <person name="Wilson D.B."/>
            <person name="McBride M.J."/>
        </authorList>
    </citation>
    <scope>NUCLEOTIDE SEQUENCE [LARGE SCALE GENOMIC DNA]</scope>
    <source>
        <strain evidence="13">ATCC 33406 / DSM 1761 / CIP 103989 / NBRC 15051 / NCIMB 9469 / D465</strain>
    </source>
</reference>
<feature type="binding site" evidence="9">
    <location>
        <position position="104"/>
    </location>
    <ligand>
        <name>Mg(2+)</name>
        <dbReference type="ChEBI" id="CHEBI:18420"/>
        <label>2</label>
    </ligand>
</feature>
<dbReference type="GO" id="GO:0019144">
    <property type="term" value="F:ADP-sugar diphosphatase activity"/>
    <property type="evidence" value="ECO:0007669"/>
    <property type="project" value="TreeGrafter"/>
</dbReference>
<evidence type="ECO:0000313" key="12">
    <source>
        <dbReference type="EMBL" id="ABG57511.1"/>
    </source>
</evidence>
<keyword evidence="13" id="KW-1185">Reference proteome</keyword>
<evidence type="ECO:0000259" key="11">
    <source>
        <dbReference type="PROSITE" id="PS51462"/>
    </source>
</evidence>
<dbReference type="InterPro" id="IPR015797">
    <property type="entry name" value="NUDIX_hydrolase-like_dom_sf"/>
</dbReference>
<feature type="binding site" evidence="9">
    <location>
        <position position="85"/>
    </location>
    <ligand>
        <name>Mg(2+)</name>
        <dbReference type="ChEBI" id="CHEBI:18420"/>
        <label>1</label>
    </ligand>
</feature>
<feature type="short sequence motif" description="Nudix box" evidence="10">
    <location>
        <begin position="86"/>
        <end position="107"/>
    </location>
</feature>
<feature type="binding site" evidence="9">
    <location>
        <position position="153"/>
    </location>
    <ligand>
        <name>Mg(2+)</name>
        <dbReference type="ChEBI" id="CHEBI:18420"/>
        <label>1</label>
    </ligand>
</feature>
<evidence type="ECO:0000256" key="4">
    <source>
        <dbReference type="ARBA" id="ARBA00011738"/>
    </source>
</evidence>
<sequence>MSNSPHIIKSTILSDNRYLLKEVTVTYTEPNGEKHTTTREVYERGDAAAAVLYNQTTGMVVLVNQFRLPTFLNGNPNGMLKEICAGMLDGETPETCARREITEETGYVVKDIYPAGDIYVSPAGCTERIYLFTAPYTPDMKTSSGGGLKEEQEYIAIEEVAYEEALHLIAQGKIKDAKTITLLYHLRIHGLM</sequence>
<keyword evidence="6" id="KW-0378">Hydrolase</keyword>
<protein>
    <recommendedName>
        <fullName evidence="5">GDP-mannose pyrophosphatase</fullName>
    </recommendedName>
    <alternativeName>
        <fullName evidence="7">GDP-mannose hydrolase</fullName>
    </alternativeName>
    <alternativeName>
        <fullName evidence="8">GDPMK</fullName>
    </alternativeName>
</protein>
<dbReference type="CDD" id="cd24157">
    <property type="entry name" value="NUDIX_GDPMK"/>
    <property type="match status" value="1"/>
</dbReference>
<comment type="cofactor">
    <cofactor evidence="2 9">
        <name>Mg(2+)</name>
        <dbReference type="ChEBI" id="CHEBI:18420"/>
    </cofactor>
</comment>
<comment type="similarity">
    <text evidence="3">Belongs to the Nudix hydrolase family. NudK subfamily.</text>
</comment>
<feature type="binding site" evidence="9">
    <location>
        <position position="100"/>
    </location>
    <ligand>
        <name>Mg(2+)</name>
        <dbReference type="ChEBI" id="CHEBI:18420"/>
        <label>2</label>
    </ligand>
</feature>
<keyword evidence="9" id="KW-0479">Metal-binding</keyword>
<dbReference type="GO" id="GO:0046872">
    <property type="term" value="F:metal ion binding"/>
    <property type="evidence" value="ECO:0007669"/>
    <property type="project" value="UniProtKB-KW"/>
</dbReference>
<evidence type="ECO:0000256" key="1">
    <source>
        <dbReference type="ARBA" id="ARBA00000847"/>
    </source>
</evidence>
<evidence type="ECO:0000256" key="8">
    <source>
        <dbReference type="ARBA" id="ARBA00032272"/>
    </source>
</evidence>
<dbReference type="PANTHER" id="PTHR11839">
    <property type="entry name" value="UDP/ADP-SUGAR PYROPHOSPHATASE"/>
    <property type="match status" value="1"/>
</dbReference>
<keyword evidence="9" id="KW-0460">Magnesium</keyword>
<dbReference type="Pfam" id="PF00293">
    <property type="entry name" value="NUDIX"/>
    <property type="match status" value="1"/>
</dbReference>
<evidence type="ECO:0000256" key="2">
    <source>
        <dbReference type="ARBA" id="ARBA00001946"/>
    </source>
</evidence>
<gene>
    <name evidence="12" type="ordered locus">CHU_0219</name>
</gene>
<dbReference type="KEGG" id="chu:CHU_0219"/>
<dbReference type="Gene3D" id="3.90.79.10">
    <property type="entry name" value="Nucleoside Triphosphate Pyrophosphohydrolase"/>
    <property type="match status" value="1"/>
</dbReference>
<evidence type="ECO:0000256" key="6">
    <source>
        <dbReference type="ARBA" id="ARBA00022801"/>
    </source>
</evidence>
<dbReference type="GO" id="GO:0019693">
    <property type="term" value="P:ribose phosphate metabolic process"/>
    <property type="evidence" value="ECO:0007669"/>
    <property type="project" value="TreeGrafter"/>
</dbReference>
<dbReference type="GO" id="GO:0005829">
    <property type="term" value="C:cytosol"/>
    <property type="evidence" value="ECO:0007669"/>
    <property type="project" value="TreeGrafter"/>
</dbReference>
<evidence type="ECO:0000256" key="7">
    <source>
        <dbReference type="ARBA" id="ARBA00032162"/>
    </source>
</evidence>
<dbReference type="RefSeq" id="WP_011583627.1">
    <property type="nucleotide sequence ID" value="NC_008255.1"/>
</dbReference>
<organism evidence="12 13">
    <name type="scientific">Cytophaga hutchinsonii (strain ATCC 33406 / DSM 1761 / CIP 103989 / NBRC 15051 / NCIMB 9469 / D465)</name>
    <dbReference type="NCBI Taxonomy" id="269798"/>
    <lineage>
        <taxon>Bacteria</taxon>
        <taxon>Pseudomonadati</taxon>
        <taxon>Bacteroidota</taxon>
        <taxon>Cytophagia</taxon>
        <taxon>Cytophagales</taxon>
        <taxon>Cytophagaceae</taxon>
        <taxon>Cytophaga</taxon>
    </lineage>
</organism>
<dbReference type="InterPro" id="IPR004385">
    <property type="entry name" value="NDP_pyrophosphatase"/>
</dbReference>
<dbReference type="PROSITE" id="PS51462">
    <property type="entry name" value="NUDIX"/>
    <property type="match status" value="1"/>
</dbReference>
<dbReference type="Proteomes" id="UP000001822">
    <property type="component" value="Chromosome"/>
</dbReference>
<evidence type="ECO:0000256" key="3">
    <source>
        <dbReference type="ARBA" id="ARBA00007275"/>
    </source>
</evidence>
<comment type="subunit">
    <text evidence="4">Homodimer.</text>
</comment>
<evidence type="ECO:0000256" key="9">
    <source>
        <dbReference type="PIRSR" id="PIRSR604385-2"/>
    </source>
</evidence>